<reference evidence="6" key="1">
    <citation type="journal article" date="2019" name="Int. J. Syst. Evol. Microbiol.">
        <title>The Global Catalogue of Microorganisms (GCM) 10K type strain sequencing project: providing services to taxonomists for standard genome sequencing and annotation.</title>
        <authorList>
            <consortium name="The Broad Institute Genomics Platform"/>
            <consortium name="The Broad Institute Genome Sequencing Center for Infectious Disease"/>
            <person name="Wu L."/>
            <person name="Ma J."/>
        </authorList>
    </citation>
    <scope>NUCLEOTIDE SEQUENCE [LARGE SCALE GENOMIC DNA]</scope>
    <source>
        <strain evidence="6">ICMP 19430</strain>
    </source>
</reference>
<evidence type="ECO:0000313" key="6">
    <source>
        <dbReference type="Proteomes" id="UP001596484"/>
    </source>
</evidence>
<proteinExistence type="inferred from homology"/>
<accession>A0ABW2S4N8</accession>
<dbReference type="Pfam" id="PF00775">
    <property type="entry name" value="Dioxygenase_C"/>
    <property type="match status" value="1"/>
</dbReference>
<dbReference type="InterPro" id="IPR050770">
    <property type="entry name" value="Intradiol_RC_Dioxygenase"/>
</dbReference>
<evidence type="ECO:0000256" key="2">
    <source>
        <dbReference type="ARBA" id="ARBA00022964"/>
    </source>
</evidence>
<keyword evidence="3" id="KW-0560">Oxidoreductase</keyword>
<dbReference type="Proteomes" id="UP001596484">
    <property type="component" value="Unassembled WGS sequence"/>
</dbReference>
<dbReference type="GO" id="GO:0051213">
    <property type="term" value="F:dioxygenase activity"/>
    <property type="evidence" value="ECO:0007669"/>
    <property type="project" value="UniProtKB-KW"/>
</dbReference>
<comment type="similarity">
    <text evidence="1">Belongs to the intradiol ring-cleavage dioxygenase family.</text>
</comment>
<comment type="caution">
    <text evidence="5">The sequence shown here is derived from an EMBL/GenBank/DDBJ whole genome shotgun (WGS) entry which is preliminary data.</text>
</comment>
<dbReference type="PANTHER" id="PTHR33711">
    <property type="entry name" value="DIOXYGENASE, PUTATIVE (AFU_ORTHOLOGUE AFUA_2G02910)-RELATED"/>
    <property type="match status" value="1"/>
</dbReference>
<sequence length="164" mass="17378">MQPRPVLPWRSTLSTRYREPGTPLRLVGVVRGSGGEPLSGAELDLWQPDRAGCYSGYSHEIPAGNLRGAVITCAGGRFDVTTVMPGTCEFVGSPGDPAHLNVIVRARGHRELATRLVPLPGLPGIGAPIGAGAVDRHRGRVPLAVRPGRTGLECWCEFVLPSQA</sequence>
<keyword evidence="2 5" id="KW-0223">Dioxygenase</keyword>
<evidence type="ECO:0000313" key="5">
    <source>
        <dbReference type="EMBL" id="MFC7451107.1"/>
    </source>
</evidence>
<keyword evidence="6" id="KW-1185">Reference proteome</keyword>
<organism evidence="5 6">
    <name type="scientific">Rhodococcus daqingensis</name>
    <dbReference type="NCBI Taxonomy" id="2479363"/>
    <lineage>
        <taxon>Bacteria</taxon>
        <taxon>Bacillati</taxon>
        <taxon>Actinomycetota</taxon>
        <taxon>Actinomycetes</taxon>
        <taxon>Mycobacteriales</taxon>
        <taxon>Nocardiaceae</taxon>
        <taxon>Rhodococcus</taxon>
    </lineage>
</organism>
<dbReference type="SUPFAM" id="SSF49482">
    <property type="entry name" value="Aromatic compound dioxygenase"/>
    <property type="match status" value="1"/>
</dbReference>
<dbReference type="InterPro" id="IPR015889">
    <property type="entry name" value="Intradiol_dOase_core"/>
</dbReference>
<dbReference type="Gene3D" id="2.60.130.10">
    <property type="entry name" value="Aromatic compound dioxygenase"/>
    <property type="match status" value="1"/>
</dbReference>
<dbReference type="RefSeq" id="WP_378409200.1">
    <property type="nucleotide sequence ID" value="NZ_JBHTCS010000030.1"/>
</dbReference>
<dbReference type="PROSITE" id="PS00083">
    <property type="entry name" value="INTRADIOL_DIOXYGENAS"/>
    <property type="match status" value="1"/>
</dbReference>
<dbReference type="InterPro" id="IPR000627">
    <property type="entry name" value="Intradiol_dOase_C"/>
</dbReference>
<dbReference type="PANTHER" id="PTHR33711:SF10">
    <property type="entry name" value="INTRADIOL RING-CLEAVAGE DIOXYGENASES DOMAIN-CONTAINING PROTEIN"/>
    <property type="match status" value="1"/>
</dbReference>
<feature type="domain" description="Intradiol ring-cleavage dioxygenases" evidence="4">
    <location>
        <begin position="26"/>
        <end position="54"/>
    </location>
</feature>
<dbReference type="EMBL" id="JBHTCS010000030">
    <property type="protein sequence ID" value="MFC7451107.1"/>
    <property type="molecule type" value="Genomic_DNA"/>
</dbReference>
<protein>
    <submittedName>
        <fullName evidence="5">Intradiol ring-cleavage dioxygenase</fullName>
    </submittedName>
</protein>
<gene>
    <name evidence="5" type="ORF">ACFQS9_24750</name>
</gene>
<evidence type="ECO:0000256" key="3">
    <source>
        <dbReference type="ARBA" id="ARBA00023002"/>
    </source>
</evidence>
<evidence type="ECO:0000256" key="1">
    <source>
        <dbReference type="ARBA" id="ARBA00007825"/>
    </source>
</evidence>
<name>A0ABW2S4N8_9NOCA</name>
<evidence type="ECO:0000259" key="4">
    <source>
        <dbReference type="PROSITE" id="PS00083"/>
    </source>
</evidence>